<organism evidence="2 3">
    <name type="scientific">Methylomonas denitrificans</name>
    <dbReference type="NCBI Taxonomy" id="1538553"/>
    <lineage>
        <taxon>Bacteria</taxon>
        <taxon>Pseudomonadati</taxon>
        <taxon>Pseudomonadota</taxon>
        <taxon>Gammaproteobacteria</taxon>
        <taxon>Methylococcales</taxon>
        <taxon>Methylococcaceae</taxon>
        <taxon>Methylomonas</taxon>
    </lineage>
</organism>
<dbReference type="Proteomes" id="UP000030512">
    <property type="component" value="Chromosome"/>
</dbReference>
<evidence type="ECO:0000313" key="2">
    <source>
        <dbReference type="EMBL" id="AMK79226.1"/>
    </source>
</evidence>
<feature type="compositionally biased region" description="Basic residues" evidence="1">
    <location>
        <begin position="11"/>
        <end position="20"/>
    </location>
</feature>
<dbReference type="KEGG" id="mdn:JT25_022530"/>
<feature type="region of interest" description="Disordered" evidence="1">
    <location>
        <begin position="1"/>
        <end position="22"/>
    </location>
</feature>
<dbReference type="STRING" id="1538553.JT25_022530"/>
<dbReference type="RefSeq" id="WP_062329704.1">
    <property type="nucleotide sequence ID" value="NZ_CP014476.1"/>
</dbReference>
<proteinExistence type="predicted"/>
<dbReference type="AlphaFoldDB" id="A0A140E752"/>
<evidence type="ECO:0000256" key="1">
    <source>
        <dbReference type="SAM" id="MobiDB-lite"/>
    </source>
</evidence>
<sequence length="165" mass="17615">MTQIRPSATAHGRKQSRASRKSQTWQQVTLIVLGTALSVSALSGPSAFPTGTARYDPGKAYNSFVLFSGGNNIAYLIDLNSNSIHEWKDAASHGTLLNPAVNGGKLGHVFVTQETAEGRANANNSLYRGQPVPYDWVPAGTPHSENPVNTADLSKFRLPVASNNP</sequence>
<name>A0A140E752_9GAMM</name>
<gene>
    <name evidence="2" type="ORF">JT25_022530</name>
</gene>
<dbReference type="EMBL" id="CP014476">
    <property type="protein sequence ID" value="AMK79226.1"/>
    <property type="molecule type" value="Genomic_DNA"/>
</dbReference>
<accession>A0A140E752</accession>
<protein>
    <submittedName>
        <fullName evidence="2">Uncharacterized protein</fullName>
    </submittedName>
</protein>
<keyword evidence="3" id="KW-1185">Reference proteome</keyword>
<reference evidence="2 3" key="1">
    <citation type="journal article" date="2015" name="Environ. Microbiol.">
        <title>Methane oxidation coupled to nitrate reduction under hypoxia by the Gammaproteobacterium Methylomonas denitrificans, sp. nov. type strain FJG1.</title>
        <authorList>
            <person name="Kits K.D."/>
            <person name="Klotz M.G."/>
            <person name="Stein L.Y."/>
        </authorList>
    </citation>
    <scope>NUCLEOTIDE SEQUENCE [LARGE SCALE GENOMIC DNA]</scope>
    <source>
        <strain evidence="2 3">FJG1</strain>
    </source>
</reference>
<evidence type="ECO:0000313" key="3">
    <source>
        <dbReference type="Proteomes" id="UP000030512"/>
    </source>
</evidence>